<accession>A0A9P0JZ96</accession>
<dbReference type="Proteomes" id="UP001152888">
    <property type="component" value="Unassembled WGS sequence"/>
</dbReference>
<gene>
    <name evidence="2" type="ORF">ACAOBT_LOCUS5643</name>
</gene>
<dbReference type="AlphaFoldDB" id="A0A9P0JZ96"/>
<dbReference type="EMBL" id="CAKOFQ010006713">
    <property type="protein sequence ID" value="CAH1964184.1"/>
    <property type="molecule type" value="Genomic_DNA"/>
</dbReference>
<keyword evidence="3" id="KW-1185">Reference proteome</keyword>
<organism evidence="2 3">
    <name type="scientific">Acanthoscelides obtectus</name>
    <name type="common">Bean weevil</name>
    <name type="synonym">Bruchus obtectus</name>
    <dbReference type="NCBI Taxonomy" id="200917"/>
    <lineage>
        <taxon>Eukaryota</taxon>
        <taxon>Metazoa</taxon>
        <taxon>Ecdysozoa</taxon>
        <taxon>Arthropoda</taxon>
        <taxon>Hexapoda</taxon>
        <taxon>Insecta</taxon>
        <taxon>Pterygota</taxon>
        <taxon>Neoptera</taxon>
        <taxon>Endopterygota</taxon>
        <taxon>Coleoptera</taxon>
        <taxon>Polyphaga</taxon>
        <taxon>Cucujiformia</taxon>
        <taxon>Chrysomeloidea</taxon>
        <taxon>Chrysomelidae</taxon>
        <taxon>Bruchinae</taxon>
        <taxon>Bruchini</taxon>
        <taxon>Acanthoscelides</taxon>
    </lineage>
</organism>
<name>A0A9P0JZ96_ACAOB</name>
<feature type="compositionally biased region" description="Polar residues" evidence="1">
    <location>
        <begin position="9"/>
        <end position="22"/>
    </location>
</feature>
<evidence type="ECO:0000313" key="2">
    <source>
        <dbReference type="EMBL" id="CAH1964184.1"/>
    </source>
</evidence>
<sequence>MIASRQDITHPQVNSSQQPITTTTSHLYPNMVHSYPNISHSYQNIPIQTLSHQTKSSALPKSQQAFSTMPNTQVETLQPVPATSNAHSVRQFYESIGEDTGQYTVVENVAGDIAVKVMLSTLVKGVSSSTRTKEHFNDTKNTNVKDRGNSSVQRVLTLIHNVENLQMDRFAKRHLRCECHKDRKWTSPFCKRFFKHRFKDVNSMPSMLEDLQELQHTKGSLEVGLWNR</sequence>
<proteinExistence type="predicted"/>
<comment type="caution">
    <text evidence="2">The sequence shown here is derived from an EMBL/GenBank/DDBJ whole genome shotgun (WGS) entry which is preliminary data.</text>
</comment>
<evidence type="ECO:0000256" key="1">
    <source>
        <dbReference type="SAM" id="MobiDB-lite"/>
    </source>
</evidence>
<reference evidence="2" key="1">
    <citation type="submission" date="2022-03" db="EMBL/GenBank/DDBJ databases">
        <authorList>
            <person name="Sayadi A."/>
        </authorList>
    </citation>
    <scope>NUCLEOTIDE SEQUENCE</scope>
</reference>
<feature type="region of interest" description="Disordered" evidence="1">
    <location>
        <begin position="1"/>
        <end position="22"/>
    </location>
</feature>
<evidence type="ECO:0000313" key="3">
    <source>
        <dbReference type="Proteomes" id="UP001152888"/>
    </source>
</evidence>
<protein>
    <submittedName>
        <fullName evidence="2">Uncharacterized protein</fullName>
    </submittedName>
</protein>